<accession>A0ABS3JFC9</accession>
<dbReference type="InterPro" id="IPR036388">
    <property type="entry name" value="WH-like_DNA-bd_sf"/>
</dbReference>
<dbReference type="PROSITE" id="PS50956">
    <property type="entry name" value="HTH_ASNC_2"/>
    <property type="match status" value="1"/>
</dbReference>
<evidence type="ECO:0000259" key="4">
    <source>
        <dbReference type="PROSITE" id="PS50956"/>
    </source>
</evidence>
<reference evidence="5 6" key="1">
    <citation type="submission" date="2021-03" db="EMBL/GenBank/DDBJ databases">
        <title>Fibrella sp. HMF5405 genome sequencing and assembly.</title>
        <authorList>
            <person name="Kang H."/>
            <person name="Kim H."/>
            <person name="Bae S."/>
            <person name="Joh K."/>
        </authorList>
    </citation>
    <scope>NUCLEOTIDE SEQUENCE [LARGE SCALE GENOMIC DNA]</scope>
    <source>
        <strain evidence="5 6">HMF5405</strain>
    </source>
</reference>
<evidence type="ECO:0000313" key="5">
    <source>
        <dbReference type="EMBL" id="MBO0948700.1"/>
    </source>
</evidence>
<name>A0ABS3JFC9_9BACT</name>
<dbReference type="SUPFAM" id="SSF54909">
    <property type="entry name" value="Dimeric alpha+beta barrel"/>
    <property type="match status" value="1"/>
</dbReference>
<dbReference type="InterPro" id="IPR019887">
    <property type="entry name" value="Tscrpt_reg_AsnC/Lrp_C"/>
</dbReference>
<dbReference type="Proteomes" id="UP000664628">
    <property type="component" value="Unassembled WGS sequence"/>
</dbReference>
<dbReference type="Pfam" id="PF01037">
    <property type="entry name" value="AsnC_trans_reg"/>
    <property type="match status" value="1"/>
</dbReference>
<dbReference type="InterPro" id="IPR036390">
    <property type="entry name" value="WH_DNA-bd_sf"/>
</dbReference>
<evidence type="ECO:0000313" key="6">
    <source>
        <dbReference type="Proteomes" id="UP000664628"/>
    </source>
</evidence>
<dbReference type="InterPro" id="IPR011008">
    <property type="entry name" value="Dimeric_a/b-barrel"/>
</dbReference>
<dbReference type="EMBL" id="JAFMYW010000002">
    <property type="protein sequence ID" value="MBO0948700.1"/>
    <property type="molecule type" value="Genomic_DNA"/>
</dbReference>
<evidence type="ECO:0000256" key="2">
    <source>
        <dbReference type="ARBA" id="ARBA00023125"/>
    </source>
</evidence>
<dbReference type="Gene3D" id="1.10.10.10">
    <property type="entry name" value="Winged helix-like DNA-binding domain superfamily/Winged helix DNA-binding domain"/>
    <property type="match status" value="1"/>
</dbReference>
<dbReference type="PANTHER" id="PTHR30154">
    <property type="entry name" value="LEUCINE-RESPONSIVE REGULATORY PROTEIN"/>
    <property type="match status" value="1"/>
</dbReference>
<comment type="caution">
    <text evidence="5">The sequence shown here is derived from an EMBL/GenBank/DDBJ whole genome shotgun (WGS) entry which is preliminary data.</text>
</comment>
<evidence type="ECO:0000256" key="1">
    <source>
        <dbReference type="ARBA" id="ARBA00023015"/>
    </source>
</evidence>
<dbReference type="Gene3D" id="3.30.70.920">
    <property type="match status" value="1"/>
</dbReference>
<dbReference type="InterPro" id="IPR019888">
    <property type="entry name" value="Tscrpt_reg_AsnC-like"/>
</dbReference>
<feature type="domain" description="HTH asnC-type" evidence="4">
    <location>
        <begin position="3"/>
        <end position="64"/>
    </location>
</feature>
<dbReference type="SMART" id="SM00344">
    <property type="entry name" value="HTH_ASNC"/>
    <property type="match status" value="1"/>
</dbReference>
<organism evidence="5 6">
    <name type="scientific">Fibrella forsythiae</name>
    <dbReference type="NCBI Taxonomy" id="2817061"/>
    <lineage>
        <taxon>Bacteria</taxon>
        <taxon>Pseudomonadati</taxon>
        <taxon>Bacteroidota</taxon>
        <taxon>Cytophagia</taxon>
        <taxon>Cytophagales</taxon>
        <taxon>Spirosomataceae</taxon>
        <taxon>Fibrella</taxon>
    </lineage>
</organism>
<dbReference type="PANTHER" id="PTHR30154:SF34">
    <property type="entry name" value="TRANSCRIPTIONAL REGULATOR AZLB"/>
    <property type="match status" value="1"/>
</dbReference>
<dbReference type="CDD" id="cd00090">
    <property type="entry name" value="HTH_ARSR"/>
    <property type="match status" value="1"/>
</dbReference>
<dbReference type="InterPro" id="IPR000485">
    <property type="entry name" value="AsnC-type_HTH_dom"/>
</dbReference>
<dbReference type="InterPro" id="IPR011991">
    <property type="entry name" value="ArsR-like_HTH"/>
</dbReference>
<keyword evidence="3" id="KW-0804">Transcription</keyword>
<sequence>MELDKIDRAILTLLQTNAHLTIQEIGQQISLSKTPVHERIKRLEREGVIARYVTVLDKRKIGNPLAVFCQITLDKQTADNFAGFDRAVLDLPEVLSCHLVSGTFDYLIHVIVPDMDAYNQFYRERLSVISGIVHISSFFVMAEVKNTTAVPI</sequence>
<dbReference type="SUPFAM" id="SSF46785">
    <property type="entry name" value="Winged helix' DNA-binding domain"/>
    <property type="match status" value="1"/>
</dbReference>
<dbReference type="RefSeq" id="WP_207328655.1">
    <property type="nucleotide sequence ID" value="NZ_JAFMYW010000002.1"/>
</dbReference>
<protein>
    <submittedName>
        <fullName evidence="5">Lrp/AsnC family transcriptional regulator</fullName>
    </submittedName>
</protein>
<proteinExistence type="predicted"/>
<dbReference type="PRINTS" id="PR00033">
    <property type="entry name" value="HTHASNC"/>
</dbReference>
<evidence type="ECO:0000256" key="3">
    <source>
        <dbReference type="ARBA" id="ARBA00023163"/>
    </source>
</evidence>
<keyword evidence="6" id="KW-1185">Reference proteome</keyword>
<keyword evidence="1" id="KW-0805">Transcription regulation</keyword>
<dbReference type="Pfam" id="PF13412">
    <property type="entry name" value="HTH_24"/>
    <property type="match status" value="1"/>
</dbReference>
<keyword evidence="2" id="KW-0238">DNA-binding</keyword>
<gene>
    <name evidence="5" type="ORF">J2I46_08925</name>
</gene>